<protein>
    <submittedName>
        <fullName evidence="1">Uncharacterized protein</fullName>
    </submittedName>
</protein>
<dbReference type="Proteomes" id="UP001056708">
    <property type="component" value="Chromosome"/>
</dbReference>
<dbReference type="EMBL" id="CP098611">
    <property type="protein sequence ID" value="USR90651.1"/>
    <property type="molecule type" value="Genomic_DNA"/>
</dbReference>
<dbReference type="RefSeq" id="WP_252662675.1">
    <property type="nucleotide sequence ID" value="NZ_CP098611.1"/>
</dbReference>
<gene>
    <name evidence="1" type="ORF">NEA10_17760</name>
</gene>
<keyword evidence="2" id="KW-1185">Reference proteome</keyword>
<name>A0ABY5APF3_9CYAN</name>
<organism evidence="1 2">
    <name type="scientific">Phormidium yuhuli AB48</name>
    <dbReference type="NCBI Taxonomy" id="2940671"/>
    <lineage>
        <taxon>Bacteria</taxon>
        <taxon>Bacillati</taxon>
        <taxon>Cyanobacteriota</taxon>
        <taxon>Cyanophyceae</taxon>
        <taxon>Oscillatoriophycideae</taxon>
        <taxon>Oscillatoriales</taxon>
        <taxon>Oscillatoriaceae</taxon>
        <taxon>Phormidium</taxon>
        <taxon>Phormidium yuhuli</taxon>
    </lineage>
</organism>
<reference evidence="1" key="1">
    <citation type="submission" date="2022-06" db="EMBL/GenBank/DDBJ databases">
        <title>Genome sequence of Phormidium yuhuli AB48 isolated from an industrial photobioreactor environment.</title>
        <authorList>
            <person name="Qiu Y."/>
            <person name="Noonan A.J.C."/>
            <person name="Dofher K."/>
            <person name="Koch M."/>
            <person name="Kieft B."/>
            <person name="Lin X."/>
            <person name="Ziels R.M."/>
            <person name="Hallam S.J."/>
        </authorList>
    </citation>
    <scope>NUCLEOTIDE SEQUENCE</scope>
    <source>
        <strain evidence="1">AB48</strain>
    </source>
</reference>
<proteinExistence type="predicted"/>
<accession>A0ABY5APF3</accession>
<sequence>MASDYFHPADDNPHIDSVVSEPTLFDDTWDEAPTADWDVPTLGVSSILSEQRAQYGDRQNFDEVWEPLQSAPPDVQEIMRRVLNIELRRLNIRKSYGVTSEILKVVNDVIPE</sequence>
<evidence type="ECO:0000313" key="1">
    <source>
        <dbReference type="EMBL" id="USR90651.1"/>
    </source>
</evidence>
<evidence type="ECO:0000313" key="2">
    <source>
        <dbReference type="Proteomes" id="UP001056708"/>
    </source>
</evidence>